<dbReference type="Proteomes" id="UP000234681">
    <property type="component" value="Chromosome 10"/>
</dbReference>
<evidence type="ECO:0000313" key="1">
    <source>
        <dbReference type="EMBL" id="EDM05267.1"/>
    </source>
</evidence>
<protein>
    <submittedName>
        <fullName evidence="1">RCG32530</fullName>
    </submittedName>
</protein>
<organism evidence="1 2">
    <name type="scientific">Rattus norvegicus</name>
    <name type="common">Rat</name>
    <dbReference type="NCBI Taxonomy" id="10116"/>
    <lineage>
        <taxon>Eukaryota</taxon>
        <taxon>Metazoa</taxon>
        <taxon>Chordata</taxon>
        <taxon>Craniata</taxon>
        <taxon>Vertebrata</taxon>
        <taxon>Euteleostomi</taxon>
        <taxon>Mammalia</taxon>
        <taxon>Eutheria</taxon>
        <taxon>Euarchontoglires</taxon>
        <taxon>Glires</taxon>
        <taxon>Rodentia</taxon>
        <taxon>Myomorpha</taxon>
        <taxon>Muroidea</taxon>
        <taxon>Muridae</taxon>
        <taxon>Murinae</taxon>
        <taxon>Rattus</taxon>
    </lineage>
</organism>
<name>A6HGW2_RAT</name>
<evidence type="ECO:0000313" key="2">
    <source>
        <dbReference type="Proteomes" id="UP000234681"/>
    </source>
</evidence>
<dbReference type="EMBL" id="CH473948">
    <property type="protein sequence ID" value="EDM05267.1"/>
    <property type="molecule type" value="Genomic_DNA"/>
</dbReference>
<gene>
    <name evidence="1" type="ORF">rCG_32530</name>
</gene>
<proteinExistence type="predicted"/>
<reference evidence="1 2" key="1">
    <citation type="submission" date="2005-07" db="EMBL/GenBank/DDBJ databases">
        <authorList>
            <person name="Mural R.J."/>
            <person name="Li P.W."/>
            <person name="Adams M.D."/>
            <person name="Amanatides P.G."/>
            <person name="Baden-Tillson H."/>
            <person name="Barnstead M."/>
            <person name="Chin S.H."/>
            <person name="Dew I."/>
            <person name="Evans C.A."/>
            <person name="Ferriera S."/>
            <person name="Flanigan M."/>
            <person name="Fosler C."/>
            <person name="Glodek A."/>
            <person name="Gu Z."/>
            <person name="Holt R.A."/>
            <person name="Jennings D."/>
            <person name="Kraft C.L."/>
            <person name="Lu F."/>
            <person name="Nguyen T."/>
            <person name="Nusskern D.R."/>
            <person name="Pfannkoch C.M."/>
            <person name="Sitter C."/>
            <person name="Sutton G.G."/>
            <person name="Venter J.C."/>
            <person name="Wang Z."/>
            <person name="Woodage T."/>
            <person name="Zheng X.H."/>
            <person name="Zhong F."/>
        </authorList>
    </citation>
    <scope>NUCLEOTIDE SEQUENCE [LARGE SCALE GENOMIC DNA]</scope>
    <source>
        <strain>BN</strain>
        <strain evidence="2">Sprague-Dawley</strain>
    </source>
</reference>
<accession>A6HGW2</accession>
<sequence>MFSFISFHAKKYRVTSVCGGEEAILDVHQDAQERLSHSAQPLGSYSRQLNQARVQMAGPRPSELQWELGTERTLTHSPSTPMSLSSCPVLRLSRGYLGDLQAGSPKPLGGSQVVLACSG</sequence>
<dbReference type="AlphaFoldDB" id="A6HGW2"/>